<dbReference type="InterPro" id="IPR010982">
    <property type="entry name" value="Lambda_DNA-bd_dom_sf"/>
</dbReference>
<evidence type="ECO:0000313" key="3">
    <source>
        <dbReference type="Proteomes" id="UP001193748"/>
    </source>
</evidence>
<dbReference type="Proteomes" id="UP001193748">
    <property type="component" value="Unassembled WGS sequence"/>
</dbReference>
<accession>A0AAX0B532</accession>
<organism evidence="2 3">
    <name type="scientific">Clostridium beijerinckii</name>
    <name type="common">Clostridium MP</name>
    <dbReference type="NCBI Taxonomy" id="1520"/>
    <lineage>
        <taxon>Bacteria</taxon>
        <taxon>Bacillati</taxon>
        <taxon>Bacillota</taxon>
        <taxon>Clostridia</taxon>
        <taxon>Eubacteriales</taxon>
        <taxon>Clostridiaceae</taxon>
        <taxon>Clostridium</taxon>
    </lineage>
</organism>
<dbReference type="PROSITE" id="PS50943">
    <property type="entry name" value="HTH_CROC1"/>
    <property type="match status" value="1"/>
</dbReference>
<dbReference type="SMART" id="SM00530">
    <property type="entry name" value="HTH_XRE"/>
    <property type="match status" value="1"/>
</dbReference>
<name>A0AAX0B532_CLOBE</name>
<dbReference type="Gene3D" id="1.10.260.40">
    <property type="entry name" value="lambda repressor-like DNA-binding domains"/>
    <property type="match status" value="1"/>
</dbReference>
<dbReference type="EMBL" id="JABSWW010000001">
    <property type="protein sequence ID" value="NRT90126.1"/>
    <property type="molecule type" value="Genomic_DNA"/>
</dbReference>
<reference evidence="2" key="1">
    <citation type="submission" date="2020-05" db="EMBL/GenBank/DDBJ databases">
        <authorList>
            <person name="Brown S."/>
            <person name="Huntemann M."/>
            <person name="Clum A."/>
            <person name="Spunde A."/>
            <person name="Palaniappan K."/>
            <person name="Ritter S."/>
            <person name="Mikhailova N."/>
            <person name="Chen I.-M."/>
            <person name="Stamatis D."/>
            <person name="Reddy T."/>
            <person name="O'Malley R."/>
            <person name="Daum C."/>
            <person name="Shapiro N."/>
            <person name="Ivanova N."/>
            <person name="Kyrpides N."/>
            <person name="Woyke T."/>
        </authorList>
    </citation>
    <scope>NUCLEOTIDE SEQUENCE</scope>
    <source>
        <strain evidence="2">DJ080</strain>
    </source>
</reference>
<dbReference type="GO" id="GO:0003677">
    <property type="term" value="F:DNA binding"/>
    <property type="evidence" value="ECO:0007669"/>
    <property type="project" value="InterPro"/>
</dbReference>
<protein>
    <submittedName>
        <fullName evidence="2">Transcriptional regulator with XRE-family HTH domain</fullName>
    </submittedName>
</protein>
<gene>
    <name evidence="2" type="ORF">B0H41_003805</name>
</gene>
<dbReference type="SUPFAM" id="SSF47413">
    <property type="entry name" value="lambda repressor-like DNA-binding domains"/>
    <property type="match status" value="1"/>
</dbReference>
<reference evidence="2" key="2">
    <citation type="journal article" date="2022" name="Nat. Biotechnol.">
        <title>Carbon-negative production of acetone and isopropanol by gas fermentation at industrial pilot scale.</title>
        <authorList>
            <person name="Liew F.E."/>
            <person name="Nogle R."/>
            <person name="Abdalla T."/>
            <person name="Rasor B.J."/>
            <person name="Canter C."/>
            <person name="Jensen R.O."/>
            <person name="Wang L."/>
            <person name="Strutz J."/>
            <person name="Chirania P."/>
            <person name="De Tissera S."/>
            <person name="Mueller A.P."/>
            <person name="Ruan Z."/>
            <person name="Gao A."/>
            <person name="Tran L."/>
            <person name="Engle N.L."/>
            <person name="Bromley J.C."/>
            <person name="Daniell J."/>
            <person name="Conrado R."/>
            <person name="Tschaplinski T.J."/>
            <person name="Giannone R.J."/>
            <person name="Hettich R.L."/>
            <person name="Karim A.S."/>
            <person name="Simpson S.D."/>
            <person name="Brown S.D."/>
            <person name="Leang C."/>
            <person name="Jewett M.C."/>
            <person name="Kopke M."/>
        </authorList>
    </citation>
    <scope>NUCLEOTIDE SEQUENCE</scope>
    <source>
        <strain evidence="2">DJ080</strain>
    </source>
</reference>
<proteinExistence type="predicted"/>
<dbReference type="AlphaFoldDB" id="A0AAX0B532"/>
<sequence>MLSEYLKILRVKKKLTQKNVADKLGIATSSYTKKENGINPFNIDELKEIKKIFNIEDLEFIKIFFN</sequence>
<dbReference type="InterPro" id="IPR001387">
    <property type="entry name" value="Cro/C1-type_HTH"/>
</dbReference>
<feature type="domain" description="HTH cro/C1-type" evidence="1">
    <location>
        <begin position="6"/>
        <end position="61"/>
    </location>
</feature>
<dbReference type="CDD" id="cd00093">
    <property type="entry name" value="HTH_XRE"/>
    <property type="match status" value="1"/>
</dbReference>
<comment type="caution">
    <text evidence="2">The sequence shown here is derived from an EMBL/GenBank/DDBJ whole genome shotgun (WGS) entry which is preliminary data.</text>
</comment>
<evidence type="ECO:0000259" key="1">
    <source>
        <dbReference type="PROSITE" id="PS50943"/>
    </source>
</evidence>
<evidence type="ECO:0000313" key="2">
    <source>
        <dbReference type="EMBL" id="NRT90126.1"/>
    </source>
</evidence>
<dbReference type="Pfam" id="PF01381">
    <property type="entry name" value="HTH_3"/>
    <property type="match status" value="1"/>
</dbReference>